<dbReference type="STRING" id="1798497.A3D71_02230"/>
<dbReference type="AlphaFoldDB" id="A0A1F6DVV6"/>
<dbReference type="Proteomes" id="UP000177652">
    <property type="component" value="Unassembled WGS sequence"/>
</dbReference>
<sequence>MFGSIPVFKESPDTLRLPDEKEMRERLFERGPDSTDLRERFYPLLLRKGGQSLTPDGLVLLLSSALDEYSRMQPPPSVSNAGEFAEEYIRALTPRAKDLREKTITHWRVLYGKQETTE</sequence>
<evidence type="ECO:0000313" key="2">
    <source>
        <dbReference type="Proteomes" id="UP000177652"/>
    </source>
</evidence>
<reference evidence="1 2" key="1">
    <citation type="journal article" date="2016" name="Nat. Commun.">
        <title>Thousands of microbial genomes shed light on interconnected biogeochemical processes in an aquifer system.</title>
        <authorList>
            <person name="Anantharaman K."/>
            <person name="Brown C.T."/>
            <person name="Hug L.A."/>
            <person name="Sharon I."/>
            <person name="Castelle C.J."/>
            <person name="Probst A.J."/>
            <person name="Thomas B.C."/>
            <person name="Singh A."/>
            <person name="Wilkins M.J."/>
            <person name="Karaoz U."/>
            <person name="Brodie E.L."/>
            <person name="Williams K.H."/>
            <person name="Hubbard S.S."/>
            <person name="Banfield J.F."/>
        </authorList>
    </citation>
    <scope>NUCLEOTIDE SEQUENCE [LARGE SCALE GENOMIC DNA]</scope>
</reference>
<proteinExistence type="predicted"/>
<gene>
    <name evidence="1" type="ORF">A3D71_02230</name>
</gene>
<protein>
    <submittedName>
        <fullName evidence="1">Uncharacterized protein</fullName>
    </submittedName>
</protein>
<name>A0A1F6DVV6_9BACT</name>
<organism evidence="1 2">
    <name type="scientific">Candidatus Kaiserbacteria bacterium RIFCSPHIGHO2_02_FULL_55_20</name>
    <dbReference type="NCBI Taxonomy" id="1798497"/>
    <lineage>
        <taxon>Bacteria</taxon>
        <taxon>Candidatus Kaiseribacteriota</taxon>
    </lineage>
</organism>
<dbReference type="EMBL" id="MFLK01000042">
    <property type="protein sequence ID" value="OGG65569.1"/>
    <property type="molecule type" value="Genomic_DNA"/>
</dbReference>
<comment type="caution">
    <text evidence="1">The sequence shown here is derived from an EMBL/GenBank/DDBJ whole genome shotgun (WGS) entry which is preliminary data.</text>
</comment>
<accession>A0A1F6DVV6</accession>
<evidence type="ECO:0000313" key="1">
    <source>
        <dbReference type="EMBL" id="OGG65569.1"/>
    </source>
</evidence>